<dbReference type="HOGENOM" id="CLU_1555201_0_0_1"/>
<feature type="region of interest" description="Disordered" evidence="1">
    <location>
        <begin position="88"/>
        <end position="112"/>
    </location>
</feature>
<feature type="compositionally biased region" description="Pro residues" evidence="1">
    <location>
        <begin position="1"/>
        <end position="12"/>
    </location>
</feature>
<keyword evidence="4" id="KW-1185">Reference proteome</keyword>
<keyword evidence="2" id="KW-0472">Membrane</keyword>
<accession>S8A8D5</accession>
<comment type="caution">
    <text evidence="3">The sequence shown here is derived from an EMBL/GenBank/DDBJ whole genome shotgun (WGS) entry which is preliminary data.</text>
</comment>
<dbReference type="EMBL" id="AQGS01000479">
    <property type="protein sequence ID" value="EPS39270.1"/>
    <property type="molecule type" value="Genomic_DNA"/>
</dbReference>
<keyword evidence="2" id="KW-0812">Transmembrane</keyword>
<feature type="region of interest" description="Disordered" evidence="1">
    <location>
        <begin position="144"/>
        <end position="172"/>
    </location>
</feature>
<evidence type="ECO:0000313" key="3">
    <source>
        <dbReference type="EMBL" id="EPS39270.1"/>
    </source>
</evidence>
<feature type="region of interest" description="Disordered" evidence="1">
    <location>
        <begin position="1"/>
        <end position="43"/>
    </location>
</feature>
<feature type="transmembrane region" description="Helical" evidence="2">
    <location>
        <begin position="60"/>
        <end position="82"/>
    </location>
</feature>
<name>S8A8D5_DACHA</name>
<evidence type="ECO:0000256" key="1">
    <source>
        <dbReference type="SAM" id="MobiDB-lite"/>
    </source>
</evidence>
<sequence length="172" mass="18460">MDSNPIPVPSNIPPLKSLGADATSRGWPLQPPMVNDNPSTPTESGFPSINTIGTGVQTGMVGLTVGIIIALLVVLTIVHLLLVRNRRRAKADEEASNTPEGGNQVFITPPPPVYTVDDPVKIDAPEYKLGASEGENMKERLEKEKIMEDSSTGNRLSRTDSLSPVRSPRVLV</sequence>
<evidence type="ECO:0000256" key="2">
    <source>
        <dbReference type="SAM" id="Phobius"/>
    </source>
</evidence>
<reference evidence="4" key="2">
    <citation type="submission" date="2013-04" db="EMBL/GenBank/DDBJ databases">
        <title>Genomic mechanisms accounting for the adaptation to parasitism in nematode-trapping fungi.</title>
        <authorList>
            <person name="Ahren D.G."/>
        </authorList>
    </citation>
    <scope>NUCLEOTIDE SEQUENCE [LARGE SCALE GENOMIC DNA]</scope>
    <source>
        <strain evidence="4">CBS 200.50</strain>
    </source>
</reference>
<dbReference type="AlphaFoldDB" id="S8A8D5"/>
<organism evidence="3 4">
    <name type="scientific">Dactylellina haptotyla (strain CBS 200.50)</name>
    <name type="common">Nematode-trapping fungus</name>
    <name type="synonym">Monacrosporium haptotylum</name>
    <dbReference type="NCBI Taxonomy" id="1284197"/>
    <lineage>
        <taxon>Eukaryota</taxon>
        <taxon>Fungi</taxon>
        <taxon>Dikarya</taxon>
        <taxon>Ascomycota</taxon>
        <taxon>Pezizomycotina</taxon>
        <taxon>Orbiliomycetes</taxon>
        <taxon>Orbiliales</taxon>
        <taxon>Orbiliaceae</taxon>
        <taxon>Dactylellina</taxon>
    </lineage>
</organism>
<evidence type="ECO:0000313" key="4">
    <source>
        <dbReference type="Proteomes" id="UP000015100"/>
    </source>
</evidence>
<feature type="compositionally biased region" description="Polar residues" evidence="1">
    <location>
        <begin position="149"/>
        <end position="164"/>
    </location>
</feature>
<reference evidence="3 4" key="1">
    <citation type="journal article" date="2013" name="PLoS Genet.">
        <title>Genomic mechanisms accounting for the adaptation to parasitism in nematode-trapping fungi.</title>
        <authorList>
            <person name="Meerupati T."/>
            <person name="Andersson K.M."/>
            <person name="Friman E."/>
            <person name="Kumar D."/>
            <person name="Tunlid A."/>
            <person name="Ahren D."/>
        </authorList>
    </citation>
    <scope>NUCLEOTIDE SEQUENCE [LARGE SCALE GENOMIC DNA]</scope>
    <source>
        <strain evidence="3 4">CBS 200.50</strain>
    </source>
</reference>
<dbReference type="Proteomes" id="UP000015100">
    <property type="component" value="Unassembled WGS sequence"/>
</dbReference>
<proteinExistence type="predicted"/>
<protein>
    <submittedName>
        <fullName evidence="3">Uncharacterized protein</fullName>
    </submittedName>
</protein>
<keyword evidence="2" id="KW-1133">Transmembrane helix</keyword>
<gene>
    <name evidence="3" type="ORF">H072_6889</name>
</gene>